<proteinExistence type="predicted"/>
<gene>
    <name evidence="3" type="ORF">DSL72_006246</name>
</gene>
<feature type="region of interest" description="Disordered" evidence="1">
    <location>
        <begin position="58"/>
        <end position="111"/>
    </location>
</feature>
<keyword evidence="2" id="KW-0812">Transmembrane</keyword>
<keyword evidence="4" id="KW-1185">Reference proteome</keyword>
<accession>A0A8A3PMK7</accession>
<feature type="transmembrane region" description="Helical" evidence="2">
    <location>
        <begin position="13"/>
        <end position="32"/>
    </location>
</feature>
<keyword evidence="2" id="KW-0472">Membrane</keyword>
<reference evidence="3" key="1">
    <citation type="submission" date="2020-10" db="EMBL/GenBank/DDBJ databases">
        <title>Genome Sequence of Monilinia vaccinii-corymbosi Sheds Light on Mummy Berry Disease Infection of Blueberry and Mating Type.</title>
        <authorList>
            <person name="Yow A.G."/>
            <person name="Zhang Y."/>
            <person name="Bansal K."/>
            <person name="Eacker S.M."/>
            <person name="Sullivan S."/>
            <person name="Liachko I."/>
            <person name="Cubeta M.A."/>
            <person name="Rollins J.A."/>
            <person name="Ashrafi H."/>
        </authorList>
    </citation>
    <scope>NUCLEOTIDE SEQUENCE</scope>
    <source>
        <strain evidence="3">RL-1</strain>
    </source>
</reference>
<dbReference type="EMBL" id="CP063411">
    <property type="protein sequence ID" value="QSZ36370.1"/>
    <property type="molecule type" value="Genomic_DNA"/>
</dbReference>
<sequence>MLLALCQFRSSDYFWMAATCVLVAITLLIAHFNKDDDKEVEENYATAWEIKTRDVQQKIQDRREARDRNINDYDDDNDDDDDASLGATPDAILDSRAGEGEEGDYEGVGFS</sequence>
<evidence type="ECO:0000313" key="4">
    <source>
        <dbReference type="Proteomes" id="UP000672032"/>
    </source>
</evidence>
<organism evidence="3 4">
    <name type="scientific">Monilinia vaccinii-corymbosi</name>
    <dbReference type="NCBI Taxonomy" id="61207"/>
    <lineage>
        <taxon>Eukaryota</taxon>
        <taxon>Fungi</taxon>
        <taxon>Dikarya</taxon>
        <taxon>Ascomycota</taxon>
        <taxon>Pezizomycotina</taxon>
        <taxon>Leotiomycetes</taxon>
        <taxon>Helotiales</taxon>
        <taxon>Sclerotiniaceae</taxon>
        <taxon>Monilinia</taxon>
    </lineage>
</organism>
<protein>
    <submittedName>
        <fullName evidence="3">Uncharacterized protein</fullName>
    </submittedName>
</protein>
<feature type="compositionally biased region" description="Acidic residues" evidence="1">
    <location>
        <begin position="72"/>
        <end position="83"/>
    </location>
</feature>
<name>A0A8A3PMK7_9HELO</name>
<dbReference type="OrthoDB" id="3518882at2759"/>
<evidence type="ECO:0000256" key="2">
    <source>
        <dbReference type="SAM" id="Phobius"/>
    </source>
</evidence>
<evidence type="ECO:0000313" key="3">
    <source>
        <dbReference type="EMBL" id="QSZ36370.1"/>
    </source>
</evidence>
<keyword evidence="2" id="KW-1133">Transmembrane helix</keyword>
<evidence type="ECO:0000256" key="1">
    <source>
        <dbReference type="SAM" id="MobiDB-lite"/>
    </source>
</evidence>
<dbReference type="Proteomes" id="UP000672032">
    <property type="component" value="Chromosome 7"/>
</dbReference>
<dbReference type="AlphaFoldDB" id="A0A8A3PMK7"/>
<feature type="compositionally biased region" description="Basic and acidic residues" evidence="1">
    <location>
        <begin position="58"/>
        <end position="71"/>
    </location>
</feature>